<dbReference type="NCBIfam" id="NF002169">
    <property type="entry name" value="PRK01002.1"/>
    <property type="match status" value="1"/>
</dbReference>
<dbReference type="EMBL" id="JASSVS010000012">
    <property type="protein sequence ID" value="MDL0433205.1"/>
    <property type="molecule type" value="Genomic_DNA"/>
</dbReference>
<sequence length="160" mass="18458">MQRFTVSLDDDLAELFDQFLHRFSYNNRSEAIRDLIRKKLETDELEHSLDGHSVGTITYVYSHKERELATRLARIQHQHHDVLVSTLQVHLDHDHCLETLVTRGPTKELRAFSENLIAKPGIRHGQIYLLPVVYEVASHSHNGLSTSHEPHQHAHTHPAT</sequence>
<organism evidence="12 13">
    <name type="scientific">Marinobacter azerbaijanicus</name>
    <dbReference type="NCBI Taxonomy" id="3050455"/>
    <lineage>
        <taxon>Bacteria</taxon>
        <taxon>Pseudomonadati</taxon>
        <taxon>Pseudomonadota</taxon>
        <taxon>Gammaproteobacteria</taxon>
        <taxon>Pseudomonadales</taxon>
        <taxon>Marinobacteraceae</taxon>
        <taxon>Marinobacter</taxon>
    </lineage>
</organism>
<dbReference type="PANTHER" id="PTHR34719:SF2">
    <property type="entry name" value="NICKEL-RESPONSIVE REGULATOR"/>
    <property type="match status" value="1"/>
</dbReference>
<dbReference type="InterPro" id="IPR002145">
    <property type="entry name" value="CopG"/>
</dbReference>
<evidence type="ECO:0000259" key="10">
    <source>
        <dbReference type="Pfam" id="PF01402"/>
    </source>
</evidence>
<keyword evidence="6 8" id="KW-0238">DNA-binding</keyword>
<comment type="similarity">
    <text evidence="2 8">Belongs to the transcriptional regulatory CopG/NikR family.</text>
</comment>
<proteinExistence type="inferred from homology"/>
<dbReference type="InterPro" id="IPR013321">
    <property type="entry name" value="Arc_rbn_hlx_hlx"/>
</dbReference>
<evidence type="ECO:0000256" key="4">
    <source>
        <dbReference type="ARBA" id="ARBA00022723"/>
    </source>
</evidence>
<dbReference type="SUPFAM" id="SSF47598">
    <property type="entry name" value="Ribbon-helix-helix"/>
    <property type="match status" value="1"/>
</dbReference>
<gene>
    <name evidence="12" type="primary">nikR</name>
    <name evidence="12" type="ORF">QPM17_18860</name>
</gene>
<evidence type="ECO:0000256" key="2">
    <source>
        <dbReference type="ARBA" id="ARBA00008478"/>
    </source>
</evidence>
<evidence type="ECO:0000259" key="11">
    <source>
        <dbReference type="Pfam" id="PF08753"/>
    </source>
</evidence>
<dbReference type="NCBIfam" id="NF002815">
    <property type="entry name" value="PRK02967.1"/>
    <property type="match status" value="1"/>
</dbReference>
<reference evidence="12 13" key="1">
    <citation type="submission" date="2023-06" db="EMBL/GenBank/DDBJ databases">
        <title>Marinobacter azerbaijanicus a moderately halophilic, isolated from Urmia Lake in Azerbaijan region of Iran.</title>
        <authorList>
            <person name="Sanchez-Porro C."/>
            <person name="Aghdam E.M."/>
            <person name="Saheb S.M."/>
            <person name="Tarhriz V."/>
            <person name="Kazemi E."/>
            <person name="Ammozegar M.A."/>
            <person name="Ventosa A."/>
            <person name="Hejazi M.S."/>
        </authorList>
    </citation>
    <scope>NUCLEOTIDE SEQUENCE [LARGE SCALE GENOMIC DNA]</scope>
    <source>
        <strain evidence="12 13">TBZ242</strain>
    </source>
</reference>
<evidence type="ECO:0000256" key="6">
    <source>
        <dbReference type="ARBA" id="ARBA00023125"/>
    </source>
</evidence>
<evidence type="ECO:0000256" key="5">
    <source>
        <dbReference type="ARBA" id="ARBA00023015"/>
    </source>
</evidence>
<dbReference type="PANTHER" id="PTHR34719">
    <property type="entry name" value="NICKEL-RESPONSIVE REGULATOR"/>
    <property type="match status" value="1"/>
</dbReference>
<dbReference type="RefSeq" id="WP_285392806.1">
    <property type="nucleotide sequence ID" value="NZ_JASSVS010000012.1"/>
</dbReference>
<keyword evidence="5 8" id="KW-0805">Transcription regulation</keyword>
<dbReference type="Pfam" id="PF08753">
    <property type="entry name" value="NikR_C"/>
    <property type="match status" value="1"/>
</dbReference>
<evidence type="ECO:0000256" key="3">
    <source>
        <dbReference type="ARBA" id="ARBA00022596"/>
    </source>
</evidence>
<keyword evidence="4" id="KW-0479">Metal-binding</keyword>
<evidence type="ECO:0000256" key="1">
    <source>
        <dbReference type="ARBA" id="ARBA00001967"/>
    </source>
</evidence>
<dbReference type="InterPro" id="IPR010985">
    <property type="entry name" value="Ribbon_hlx_hlx"/>
</dbReference>
<evidence type="ECO:0000313" key="12">
    <source>
        <dbReference type="EMBL" id="MDL0433205.1"/>
    </source>
</evidence>
<dbReference type="HAMAP" id="MF_00476">
    <property type="entry name" value="NikR"/>
    <property type="match status" value="1"/>
</dbReference>
<feature type="region of interest" description="Disordered" evidence="9">
    <location>
        <begin position="141"/>
        <end position="160"/>
    </location>
</feature>
<keyword evidence="7 8" id="KW-0804">Transcription</keyword>
<dbReference type="SUPFAM" id="SSF55021">
    <property type="entry name" value="ACT-like"/>
    <property type="match status" value="1"/>
</dbReference>
<feature type="domain" description="Transcription factor NikR nickel binding C-terminal" evidence="11">
    <location>
        <begin position="54"/>
        <end position="128"/>
    </location>
</feature>
<evidence type="ECO:0000256" key="9">
    <source>
        <dbReference type="SAM" id="MobiDB-lite"/>
    </source>
</evidence>
<feature type="domain" description="Ribbon-helix-helix protein CopG" evidence="10">
    <location>
        <begin position="3"/>
        <end position="42"/>
    </location>
</feature>
<comment type="function">
    <text evidence="8">Transcriptional regulator.</text>
</comment>
<comment type="cofactor">
    <cofactor evidence="1">
        <name>Ni(2+)</name>
        <dbReference type="ChEBI" id="CHEBI:49786"/>
    </cofactor>
</comment>
<evidence type="ECO:0000256" key="8">
    <source>
        <dbReference type="HAMAP-Rule" id="MF_00476"/>
    </source>
</evidence>
<name>A0ABT7IGB6_9GAMM</name>
<comment type="caution">
    <text evidence="12">The sequence shown here is derived from an EMBL/GenBank/DDBJ whole genome shotgun (WGS) entry which is preliminary data.</text>
</comment>
<dbReference type="Gene3D" id="3.30.70.1150">
    <property type="entry name" value="ACT-like. Chain A, domain 2"/>
    <property type="match status" value="1"/>
</dbReference>
<dbReference type="InterPro" id="IPR014864">
    <property type="entry name" value="TF_NikR_Ni-bd_C"/>
</dbReference>
<dbReference type="NCBIfam" id="NF003381">
    <property type="entry name" value="PRK04460.1"/>
    <property type="match status" value="1"/>
</dbReference>
<dbReference type="Pfam" id="PF01402">
    <property type="entry name" value="RHH_1"/>
    <property type="match status" value="1"/>
</dbReference>
<accession>A0ABT7IGB6</accession>
<keyword evidence="13" id="KW-1185">Reference proteome</keyword>
<dbReference type="InterPro" id="IPR027271">
    <property type="entry name" value="Acetolactate_synth/TF_NikR_C"/>
</dbReference>
<evidence type="ECO:0000313" key="13">
    <source>
        <dbReference type="Proteomes" id="UP001227964"/>
    </source>
</evidence>
<dbReference type="Gene3D" id="1.10.1220.10">
    <property type="entry name" value="Met repressor-like"/>
    <property type="match status" value="1"/>
</dbReference>
<protein>
    <recommendedName>
        <fullName evidence="8">Putative nickel-responsive regulator</fullName>
    </recommendedName>
</protein>
<dbReference type="InterPro" id="IPR022988">
    <property type="entry name" value="Ni_resp_reg_NikR"/>
</dbReference>
<comment type="caution">
    <text evidence="8">Lacks conserved residue(s) required for the propagation of feature annotation.</text>
</comment>
<dbReference type="Proteomes" id="UP001227964">
    <property type="component" value="Unassembled WGS sequence"/>
</dbReference>
<keyword evidence="3" id="KW-0533">Nickel</keyword>
<evidence type="ECO:0000256" key="7">
    <source>
        <dbReference type="ARBA" id="ARBA00023163"/>
    </source>
</evidence>
<dbReference type="CDD" id="cd22231">
    <property type="entry name" value="RHH_NikR_HicB-like"/>
    <property type="match status" value="1"/>
</dbReference>
<dbReference type="InterPro" id="IPR045865">
    <property type="entry name" value="ACT-like_dom_sf"/>
</dbReference>
<dbReference type="InterPro" id="IPR050192">
    <property type="entry name" value="CopG/NikR_regulator"/>
</dbReference>